<reference evidence="9 11" key="2">
    <citation type="submission" date="2023-02" db="EMBL/GenBank/DDBJ databases">
        <title>Encephalitozoon hellem ATCC 50451 complete genome.</title>
        <authorList>
            <person name="Mascarenhas dos Santos A.C."/>
            <person name="Julian A.T."/>
            <person name="Pombert J.-F."/>
        </authorList>
    </citation>
    <scope>NUCLEOTIDE SEQUENCE [LARGE SCALE GENOMIC DNA]</scope>
    <source>
        <strain evidence="9 11">ATCC 50451</strain>
    </source>
</reference>
<dbReference type="GO" id="GO:0009240">
    <property type="term" value="P:isopentenyl diphosphate biosynthetic process"/>
    <property type="evidence" value="ECO:0007669"/>
    <property type="project" value="TreeGrafter"/>
</dbReference>
<keyword evidence="5" id="KW-0413">Isomerase</keyword>
<evidence type="ECO:0000313" key="8">
    <source>
        <dbReference type="EMBL" id="UTX42542.1"/>
    </source>
</evidence>
<evidence type="ECO:0000259" key="7">
    <source>
        <dbReference type="PROSITE" id="PS51462"/>
    </source>
</evidence>
<organism evidence="8 10">
    <name type="scientific">Encephalitozoon hellem</name>
    <name type="common">Microsporidian parasite</name>
    <dbReference type="NCBI Taxonomy" id="27973"/>
    <lineage>
        <taxon>Eukaryota</taxon>
        <taxon>Fungi</taxon>
        <taxon>Fungi incertae sedis</taxon>
        <taxon>Microsporidia</taxon>
        <taxon>Unikaryonidae</taxon>
        <taxon>Encephalitozoon</taxon>
    </lineage>
</organism>
<dbReference type="EC" id="5.3.3.2" evidence="3"/>
<comment type="similarity">
    <text evidence="2">Belongs to the IPP isomerase type 1 family.</text>
</comment>
<comment type="pathway">
    <text evidence="1">Isoprenoid biosynthesis; dimethylallyl diphosphate biosynthesis; dimethylallyl diphosphate from isopentenyl diphosphate: step 1/1.</text>
</comment>
<comment type="catalytic activity">
    <reaction evidence="6">
        <text>isopentenyl diphosphate = dimethylallyl diphosphate</text>
        <dbReference type="Rhea" id="RHEA:23284"/>
        <dbReference type="ChEBI" id="CHEBI:57623"/>
        <dbReference type="ChEBI" id="CHEBI:128769"/>
        <dbReference type="EC" id="5.3.3.2"/>
    </reaction>
    <physiologicalReaction direction="left-to-right" evidence="6">
        <dbReference type="Rhea" id="RHEA:23285"/>
    </physiologicalReaction>
</comment>
<sequence length="225" mass="25855">MDNYNRNVLLVNDRDEIIGIGKALRTHFRKYLALHRAFSVFLFNSKNKLLVQKRAPGKLLFPNRWTNSVCSHPFANELSFCDPLLDVKIHAARRIDYELGIGGITVDDLKFVCRIIYKASPIEKYSRILPGVPIAQKVATLADPQNLSGPYFSDDFCEWEVDYIIFAVSDVPPRPNPNEVSETRYVCKKELQKLVAENLVSPWLDEISKHMDIFDIKELYFSSNS</sequence>
<dbReference type="CDD" id="cd02885">
    <property type="entry name" value="NUDIX_IPP_Isomerase"/>
    <property type="match status" value="1"/>
</dbReference>
<dbReference type="InterPro" id="IPR011876">
    <property type="entry name" value="IsopentenylPP_isomerase_typ1"/>
</dbReference>
<evidence type="ECO:0000313" key="11">
    <source>
        <dbReference type="Proteomes" id="UP001217963"/>
    </source>
</evidence>
<reference evidence="8" key="1">
    <citation type="submission" date="2021-05" db="EMBL/GenBank/DDBJ databases">
        <title>Encephalitozoon hellem ATCC 50604 Complete Genome.</title>
        <authorList>
            <person name="Mascarenhas dos Santos A.C."/>
            <person name="Julian A.T."/>
            <person name="Pombert J.-F."/>
        </authorList>
    </citation>
    <scope>NUCLEOTIDE SEQUENCE</scope>
    <source>
        <strain evidence="8">ATCC 50604</strain>
    </source>
</reference>
<dbReference type="EMBL" id="CP119063">
    <property type="protein sequence ID" value="WEL37997.1"/>
    <property type="molecule type" value="Genomic_DNA"/>
</dbReference>
<gene>
    <name evidence="8" type="ORF">GPU96_02g02520</name>
    <name evidence="9" type="ORF">PFJ87_02g00330</name>
</gene>
<dbReference type="OrthoDB" id="510307at2759"/>
<dbReference type="PANTHER" id="PTHR10885">
    <property type="entry name" value="ISOPENTENYL-DIPHOSPHATE DELTA-ISOMERASE"/>
    <property type="match status" value="1"/>
</dbReference>
<accession>A0A9Q9C8S8</accession>
<dbReference type="InterPro" id="IPR015797">
    <property type="entry name" value="NUDIX_hydrolase-like_dom_sf"/>
</dbReference>
<keyword evidence="4" id="KW-0414">Isoprene biosynthesis</keyword>
<dbReference type="Proteomes" id="UP001059546">
    <property type="component" value="Chromosome II"/>
</dbReference>
<dbReference type="PANTHER" id="PTHR10885:SF0">
    <property type="entry name" value="ISOPENTENYL-DIPHOSPHATE DELTA-ISOMERASE"/>
    <property type="match status" value="1"/>
</dbReference>
<dbReference type="SUPFAM" id="SSF55811">
    <property type="entry name" value="Nudix"/>
    <property type="match status" value="1"/>
</dbReference>
<evidence type="ECO:0000313" key="10">
    <source>
        <dbReference type="Proteomes" id="UP001059546"/>
    </source>
</evidence>
<dbReference type="PROSITE" id="PS51462">
    <property type="entry name" value="NUDIX"/>
    <property type="match status" value="1"/>
</dbReference>
<protein>
    <recommendedName>
        <fullName evidence="3">isopentenyl-diphosphate Delta-isomerase</fullName>
        <ecNumber evidence="3">5.3.3.2</ecNumber>
    </recommendedName>
</protein>
<evidence type="ECO:0000256" key="3">
    <source>
        <dbReference type="ARBA" id="ARBA00012057"/>
    </source>
</evidence>
<evidence type="ECO:0000256" key="2">
    <source>
        <dbReference type="ARBA" id="ARBA00007579"/>
    </source>
</evidence>
<proteinExistence type="inferred from homology"/>
<dbReference type="GO" id="GO:0005737">
    <property type="term" value="C:cytoplasm"/>
    <property type="evidence" value="ECO:0007669"/>
    <property type="project" value="TreeGrafter"/>
</dbReference>
<dbReference type="EMBL" id="CP075148">
    <property type="protein sequence ID" value="UTX42542.1"/>
    <property type="molecule type" value="Genomic_DNA"/>
</dbReference>
<evidence type="ECO:0000313" key="9">
    <source>
        <dbReference type="EMBL" id="WEL37997.1"/>
    </source>
</evidence>
<dbReference type="PIRSF" id="PIRSF018427">
    <property type="entry name" value="Isopntndiph_ism"/>
    <property type="match status" value="1"/>
</dbReference>
<dbReference type="AlphaFoldDB" id="A0A9Q9C8S8"/>
<evidence type="ECO:0000256" key="1">
    <source>
        <dbReference type="ARBA" id="ARBA00004826"/>
    </source>
</evidence>
<evidence type="ECO:0000256" key="5">
    <source>
        <dbReference type="ARBA" id="ARBA00023235"/>
    </source>
</evidence>
<evidence type="ECO:0000256" key="6">
    <source>
        <dbReference type="ARBA" id="ARBA00029294"/>
    </source>
</evidence>
<dbReference type="NCBIfam" id="TIGR02150">
    <property type="entry name" value="IPP_isom_1"/>
    <property type="match status" value="1"/>
</dbReference>
<name>A0A9Q9C8S8_ENCHE</name>
<evidence type="ECO:0000256" key="4">
    <source>
        <dbReference type="ARBA" id="ARBA00023229"/>
    </source>
</evidence>
<dbReference type="GO" id="GO:0004452">
    <property type="term" value="F:isopentenyl-diphosphate delta-isomerase activity"/>
    <property type="evidence" value="ECO:0007669"/>
    <property type="project" value="UniProtKB-EC"/>
</dbReference>
<dbReference type="InterPro" id="IPR000086">
    <property type="entry name" value="NUDIX_hydrolase_dom"/>
</dbReference>
<dbReference type="Gene3D" id="3.90.79.10">
    <property type="entry name" value="Nucleoside Triphosphate Pyrophosphohydrolase"/>
    <property type="match status" value="1"/>
</dbReference>
<dbReference type="Proteomes" id="UP001217963">
    <property type="component" value="Chromosome II"/>
</dbReference>
<feature type="domain" description="Nudix hydrolase" evidence="7">
    <location>
        <begin position="33"/>
        <end position="208"/>
    </location>
</feature>
<keyword evidence="11" id="KW-1185">Reference proteome</keyword>